<reference evidence="3" key="1">
    <citation type="submission" date="2022-10" db="EMBL/GenBank/DDBJ databases">
        <title>The complete genomes of actinobacterial strains from the NBC collection.</title>
        <authorList>
            <person name="Joergensen T.S."/>
            <person name="Alvarez Arevalo M."/>
            <person name="Sterndorff E.B."/>
            <person name="Faurdal D."/>
            <person name="Vuksanovic O."/>
            <person name="Mourched A.-S."/>
            <person name="Charusanti P."/>
            <person name="Shaw S."/>
            <person name="Blin K."/>
            <person name="Weber T."/>
        </authorList>
    </citation>
    <scope>NUCLEOTIDE SEQUENCE</scope>
    <source>
        <strain evidence="3">NBC_01436</strain>
    </source>
</reference>
<feature type="region of interest" description="Disordered" evidence="1">
    <location>
        <begin position="26"/>
        <end position="46"/>
    </location>
</feature>
<dbReference type="RefSeq" id="WP_098891996.1">
    <property type="nucleotide sequence ID" value="NZ_CP109126.1"/>
</dbReference>
<organism evidence="3 4">
    <name type="scientific">Streptomyces anulatus</name>
    <name type="common">Streptomyces chrysomallus</name>
    <dbReference type="NCBI Taxonomy" id="1892"/>
    <lineage>
        <taxon>Bacteria</taxon>
        <taxon>Bacillati</taxon>
        <taxon>Actinomycetota</taxon>
        <taxon>Actinomycetes</taxon>
        <taxon>Kitasatosporales</taxon>
        <taxon>Streptomycetaceae</taxon>
        <taxon>Streptomyces</taxon>
    </lineage>
</organism>
<protein>
    <recommendedName>
        <fullName evidence="5">DUF3558 domain-containing protein</fullName>
    </recommendedName>
</protein>
<keyword evidence="2" id="KW-0732">Signal</keyword>
<dbReference type="Proteomes" id="UP001431926">
    <property type="component" value="Chromosome"/>
</dbReference>
<feature type="compositionally biased region" description="Low complexity" evidence="1">
    <location>
        <begin position="34"/>
        <end position="43"/>
    </location>
</feature>
<feature type="region of interest" description="Disordered" evidence="1">
    <location>
        <begin position="60"/>
        <end position="84"/>
    </location>
</feature>
<sequence length="161" mass="16802">MRTRTTAAAFTGAALLFALVACNPQDQPVPESKASSPSSQQPAGLTAKTAVAGLADATGVTTLGDPQDNTDSCSNKAAGKDPHANDCAQLITTDTVSVYEFEKSAVAATWVKGMSKASPDADWRQVDRFVLAFGARDQALTSDERRTKLAKALGDLVAKDQ</sequence>
<evidence type="ECO:0000256" key="1">
    <source>
        <dbReference type="SAM" id="MobiDB-lite"/>
    </source>
</evidence>
<evidence type="ECO:0008006" key="5">
    <source>
        <dbReference type="Google" id="ProtNLM"/>
    </source>
</evidence>
<feature type="chain" id="PRO_5046763644" description="DUF3558 domain-containing protein" evidence="2">
    <location>
        <begin position="24"/>
        <end position="161"/>
    </location>
</feature>
<accession>A0ABZ1ZTS1</accession>
<evidence type="ECO:0000313" key="3">
    <source>
        <dbReference type="EMBL" id="WUX41805.1"/>
    </source>
</evidence>
<evidence type="ECO:0000256" key="2">
    <source>
        <dbReference type="SAM" id="SignalP"/>
    </source>
</evidence>
<keyword evidence="4" id="KW-1185">Reference proteome</keyword>
<proteinExistence type="predicted"/>
<name>A0ABZ1ZTS1_STRAQ</name>
<gene>
    <name evidence="3" type="ORF">OG367_38760</name>
</gene>
<evidence type="ECO:0000313" key="4">
    <source>
        <dbReference type="Proteomes" id="UP001431926"/>
    </source>
</evidence>
<feature type="signal peptide" evidence="2">
    <location>
        <begin position="1"/>
        <end position="23"/>
    </location>
</feature>
<dbReference type="PROSITE" id="PS51257">
    <property type="entry name" value="PROKAR_LIPOPROTEIN"/>
    <property type="match status" value="1"/>
</dbReference>
<dbReference type="EMBL" id="CP109491">
    <property type="protein sequence ID" value="WUX41805.1"/>
    <property type="molecule type" value="Genomic_DNA"/>
</dbReference>